<sequence>MALLSLDVVVALLRLFLSLISETDQELTFRMDSIQFKSWARGNLRNWEMASDENKSTMANNKTLFLSLRHCDTSEKSHARALSVIQRHKLWLQIVEGKRWEKGGAATRTSNDLPAMRDDWWGQKLYDLLVCVVVSCCALNLRLHSEAGRVGAVLFIGPVVTTPIAHGS</sequence>
<evidence type="ECO:0000256" key="1">
    <source>
        <dbReference type="SAM" id="SignalP"/>
    </source>
</evidence>
<name>E9FRD8_DAPPU</name>
<evidence type="ECO:0000313" key="3">
    <source>
        <dbReference type="Proteomes" id="UP000000305"/>
    </source>
</evidence>
<keyword evidence="1" id="KW-0732">Signal</keyword>
<feature type="chain" id="PRO_5003240470" evidence="1">
    <location>
        <begin position="26"/>
        <end position="168"/>
    </location>
</feature>
<reference evidence="2 3" key="1">
    <citation type="journal article" date="2011" name="Science">
        <title>The ecoresponsive genome of Daphnia pulex.</title>
        <authorList>
            <person name="Colbourne J.K."/>
            <person name="Pfrender M.E."/>
            <person name="Gilbert D."/>
            <person name="Thomas W.K."/>
            <person name="Tucker A."/>
            <person name="Oakley T.H."/>
            <person name="Tokishita S."/>
            <person name="Aerts A."/>
            <person name="Arnold G.J."/>
            <person name="Basu M.K."/>
            <person name="Bauer D.J."/>
            <person name="Caceres C.E."/>
            <person name="Carmel L."/>
            <person name="Casola C."/>
            <person name="Choi J.H."/>
            <person name="Detter J.C."/>
            <person name="Dong Q."/>
            <person name="Dusheyko S."/>
            <person name="Eads B.D."/>
            <person name="Frohlich T."/>
            <person name="Geiler-Samerotte K.A."/>
            <person name="Gerlach D."/>
            <person name="Hatcher P."/>
            <person name="Jogdeo S."/>
            <person name="Krijgsveld J."/>
            <person name="Kriventseva E.V."/>
            <person name="Kultz D."/>
            <person name="Laforsch C."/>
            <person name="Lindquist E."/>
            <person name="Lopez J."/>
            <person name="Manak J.R."/>
            <person name="Muller J."/>
            <person name="Pangilinan J."/>
            <person name="Patwardhan R.P."/>
            <person name="Pitluck S."/>
            <person name="Pritham E.J."/>
            <person name="Rechtsteiner A."/>
            <person name="Rho M."/>
            <person name="Rogozin I.B."/>
            <person name="Sakarya O."/>
            <person name="Salamov A."/>
            <person name="Schaack S."/>
            <person name="Shapiro H."/>
            <person name="Shiga Y."/>
            <person name="Skalitzky C."/>
            <person name="Smith Z."/>
            <person name="Souvorov A."/>
            <person name="Sung W."/>
            <person name="Tang Z."/>
            <person name="Tsuchiya D."/>
            <person name="Tu H."/>
            <person name="Vos H."/>
            <person name="Wang M."/>
            <person name="Wolf Y.I."/>
            <person name="Yamagata H."/>
            <person name="Yamada T."/>
            <person name="Ye Y."/>
            <person name="Shaw J.R."/>
            <person name="Andrews J."/>
            <person name="Crease T.J."/>
            <person name="Tang H."/>
            <person name="Lucas S.M."/>
            <person name="Robertson H.M."/>
            <person name="Bork P."/>
            <person name="Koonin E.V."/>
            <person name="Zdobnov E.M."/>
            <person name="Grigoriev I.V."/>
            <person name="Lynch M."/>
            <person name="Boore J.L."/>
        </authorList>
    </citation>
    <scope>NUCLEOTIDE SEQUENCE [LARGE SCALE GENOMIC DNA]</scope>
</reference>
<keyword evidence="3" id="KW-1185">Reference proteome</keyword>
<dbReference type="HOGENOM" id="CLU_1588157_0_0_1"/>
<gene>
    <name evidence="2" type="ORF">DAPPUDRAFT_94463</name>
</gene>
<protein>
    <submittedName>
        <fullName evidence="2">Uncharacterized protein</fullName>
    </submittedName>
</protein>
<dbReference type="Proteomes" id="UP000000305">
    <property type="component" value="Unassembled WGS sequence"/>
</dbReference>
<feature type="signal peptide" evidence="1">
    <location>
        <begin position="1"/>
        <end position="25"/>
    </location>
</feature>
<dbReference type="KEGG" id="dpx:DAPPUDRAFT_94463"/>
<organism evidence="2 3">
    <name type="scientific">Daphnia pulex</name>
    <name type="common">Water flea</name>
    <dbReference type="NCBI Taxonomy" id="6669"/>
    <lineage>
        <taxon>Eukaryota</taxon>
        <taxon>Metazoa</taxon>
        <taxon>Ecdysozoa</taxon>
        <taxon>Arthropoda</taxon>
        <taxon>Crustacea</taxon>
        <taxon>Branchiopoda</taxon>
        <taxon>Diplostraca</taxon>
        <taxon>Cladocera</taxon>
        <taxon>Anomopoda</taxon>
        <taxon>Daphniidae</taxon>
        <taxon>Daphnia</taxon>
    </lineage>
</organism>
<proteinExistence type="predicted"/>
<accession>E9FRD8</accession>
<dbReference type="EMBL" id="GL732523">
    <property type="protein sequence ID" value="EFX90146.1"/>
    <property type="molecule type" value="Genomic_DNA"/>
</dbReference>
<evidence type="ECO:0000313" key="2">
    <source>
        <dbReference type="EMBL" id="EFX90146.1"/>
    </source>
</evidence>
<dbReference type="InParanoid" id="E9FRD8"/>
<dbReference type="AlphaFoldDB" id="E9FRD8"/>